<dbReference type="GO" id="GO:0005886">
    <property type="term" value="C:plasma membrane"/>
    <property type="evidence" value="ECO:0007669"/>
    <property type="project" value="UniProtKB-SubCell"/>
</dbReference>
<proteinExistence type="predicted"/>
<feature type="transmembrane region" description="Helical" evidence="6">
    <location>
        <begin position="55"/>
        <end position="73"/>
    </location>
</feature>
<sequence>MWMICKKEWQQFFSSLTGYIAIIIFLLLNGLFLFVFPDTSLLDFGYASLGNFFEIAPLILLFLVPTITMRSFADEYKQGTFETLKTLPLTPSQIVWGKFFGAAIIVITALLPTIIYAISIQQLSSTGGIDVGATIGSYFGLVLIAAVYVAVGLCFSSFTNNTVVAFIVAAFVCFILYSGFDAISKLPVFKSGWDYYIEMLGLNFHYRSVSRGVIDTRDVIYFMGVIFLFLLITQRNLLKK</sequence>
<feature type="transmembrane region" description="Helical" evidence="6">
    <location>
        <begin position="138"/>
        <end position="155"/>
    </location>
</feature>
<evidence type="ECO:0000313" key="7">
    <source>
        <dbReference type="EMBL" id="OIR06935.1"/>
    </source>
</evidence>
<dbReference type="PANTHER" id="PTHR30294:SF29">
    <property type="entry name" value="MULTIDRUG ABC TRANSPORTER PERMEASE YBHS-RELATED"/>
    <property type="match status" value="1"/>
</dbReference>
<evidence type="ECO:0000256" key="2">
    <source>
        <dbReference type="ARBA" id="ARBA00022475"/>
    </source>
</evidence>
<keyword evidence="4 6" id="KW-1133">Transmembrane helix</keyword>
<evidence type="ECO:0000256" key="3">
    <source>
        <dbReference type="ARBA" id="ARBA00022692"/>
    </source>
</evidence>
<accession>A0A1J5SEV8</accession>
<feature type="transmembrane region" description="Helical" evidence="6">
    <location>
        <begin position="162"/>
        <end position="180"/>
    </location>
</feature>
<dbReference type="EMBL" id="MLJW01000040">
    <property type="protein sequence ID" value="OIR06935.1"/>
    <property type="molecule type" value="Genomic_DNA"/>
</dbReference>
<evidence type="ECO:0000256" key="1">
    <source>
        <dbReference type="ARBA" id="ARBA00004651"/>
    </source>
</evidence>
<dbReference type="AlphaFoldDB" id="A0A1J5SEV8"/>
<keyword evidence="3 6" id="KW-0812">Transmembrane</keyword>
<dbReference type="PANTHER" id="PTHR30294">
    <property type="entry name" value="MEMBRANE COMPONENT OF ABC TRANSPORTER YHHJ-RELATED"/>
    <property type="match status" value="1"/>
</dbReference>
<comment type="caution">
    <text evidence="7">The sequence shown here is derived from an EMBL/GenBank/DDBJ whole genome shotgun (WGS) entry which is preliminary data.</text>
</comment>
<evidence type="ECO:0000256" key="6">
    <source>
        <dbReference type="SAM" id="Phobius"/>
    </source>
</evidence>
<keyword evidence="5 6" id="KW-0472">Membrane</keyword>
<keyword evidence="2" id="KW-1003">Cell membrane</keyword>
<dbReference type="InterPro" id="IPR051449">
    <property type="entry name" value="ABC-2_transporter_component"/>
</dbReference>
<feature type="transmembrane region" description="Helical" evidence="6">
    <location>
        <begin position="94"/>
        <end position="118"/>
    </location>
</feature>
<feature type="transmembrane region" description="Helical" evidence="6">
    <location>
        <begin position="219"/>
        <end position="238"/>
    </location>
</feature>
<protein>
    <submittedName>
        <fullName evidence="7">ABC-2 family transporter protein</fullName>
    </submittedName>
</protein>
<organism evidence="7">
    <name type="scientific">mine drainage metagenome</name>
    <dbReference type="NCBI Taxonomy" id="410659"/>
    <lineage>
        <taxon>unclassified sequences</taxon>
        <taxon>metagenomes</taxon>
        <taxon>ecological metagenomes</taxon>
    </lineage>
</organism>
<name>A0A1J5SEV8_9ZZZZ</name>
<comment type="subcellular location">
    <subcellularLocation>
        <location evidence="1">Cell membrane</location>
        <topology evidence="1">Multi-pass membrane protein</topology>
    </subcellularLocation>
</comment>
<dbReference type="GO" id="GO:0140359">
    <property type="term" value="F:ABC-type transporter activity"/>
    <property type="evidence" value="ECO:0007669"/>
    <property type="project" value="InterPro"/>
</dbReference>
<dbReference type="Pfam" id="PF12679">
    <property type="entry name" value="ABC2_membrane_2"/>
    <property type="match status" value="1"/>
</dbReference>
<feature type="transmembrane region" description="Helical" evidence="6">
    <location>
        <begin position="12"/>
        <end position="35"/>
    </location>
</feature>
<reference evidence="7" key="1">
    <citation type="submission" date="2016-10" db="EMBL/GenBank/DDBJ databases">
        <title>Sequence of Gallionella enrichment culture.</title>
        <authorList>
            <person name="Poehlein A."/>
            <person name="Muehling M."/>
            <person name="Daniel R."/>
        </authorList>
    </citation>
    <scope>NUCLEOTIDE SEQUENCE</scope>
</reference>
<evidence type="ECO:0000256" key="4">
    <source>
        <dbReference type="ARBA" id="ARBA00022989"/>
    </source>
</evidence>
<evidence type="ECO:0000256" key="5">
    <source>
        <dbReference type="ARBA" id="ARBA00023136"/>
    </source>
</evidence>
<gene>
    <name evidence="7" type="ORF">GALL_108410</name>
</gene>